<evidence type="ECO:0000313" key="2">
    <source>
        <dbReference type="EMBL" id="KAI9197710.1"/>
    </source>
</evidence>
<protein>
    <submittedName>
        <fullName evidence="2">Uncharacterized protein</fullName>
    </submittedName>
</protein>
<dbReference type="AlphaFoldDB" id="A0AAD5JFT1"/>
<sequence length="113" mass="12316">MARGMKRGRSSPDEKVHPAPSGLLSLASTERAQKRGRGSRNDNAAPVPPPVTAVGPLPRDPIGQEINRDILEQQAAAYVEAIQLRMIAQGIPLKQLGSRETSAQLFEYRFLTD</sequence>
<gene>
    <name evidence="2" type="ORF">LWI28_002900</name>
</gene>
<dbReference type="EMBL" id="JAJSOW010000002">
    <property type="protein sequence ID" value="KAI9197710.1"/>
    <property type="molecule type" value="Genomic_DNA"/>
</dbReference>
<dbReference type="Proteomes" id="UP001064489">
    <property type="component" value="Chromosome 13"/>
</dbReference>
<evidence type="ECO:0000256" key="1">
    <source>
        <dbReference type="SAM" id="MobiDB-lite"/>
    </source>
</evidence>
<organism evidence="2 3">
    <name type="scientific">Acer negundo</name>
    <name type="common">Box elder</name>
    <dbReference type="NCBI Taxonomy" id="4023"/>
    <lineage>
        <taxon>Eukaryota</taxon>
        <taxon>Viridiplantae</taxon>
        <taxon>Streptophyta</taxon>
        <taxon>Embryophyta</taxon>
        <taxon>Tracheophyta</taxon>
        <taxon>Spermatophyta</taxon>
        <taxon>Magnoliopsida</taxon>
        <taxon>eudicotyledons</taxon>
        <taxon>Gunneridae</taxon>
        <taxon>Pentapetalae</taxon>
        <taxon>rosids</taxon>
        <taxon>malvids</taxon>
        <taxon>Sapindales</taxon>
        <taxon>Sapindaceae</taxon>
        <taxon>Hippocastanoideae</taxon>
        <taxon>Acereae</taxon>
        <taxon>Acer</taxon>
    </lineage>
</organism>
<feature type="region of interest" description="Disordered" evidence="1">
    <location>
        <begin position="1"/>
        <end position="61"/>
    </location>
</feature>
<evidence type="ECO:0000313" key="3">
    <source>
        <dbReference type="Proteomes" id="UP001064489"/>
    </source>
</evidence>
<keyword evidence="3" id="KW-1185">Reference proteome</keyword>
<accession>A0AAD5JFT1</accession>
<comment type="caution">
    <text evidence="2">The sequence shown here is derived from an EMBL/GenBank/DDBJ whole genome shotgun (WGS) entry which is preliminary data.</text>
</comment>
<name>A0AAD5JFT1_ACENE</name>
<proteinExistence type="predicted"/>
<reference evidence="2 3" key="1">
    <citation type="journal article" date="2022" name="Plant J.">
        <title>Strategies of tolerance reflected in two North American maple genomes.</title>
        <authorList>
            <person name="McEvoy S.L."/>
            <person name="Sezen U.U."/>
            <person name="Trouern-Trend A."/>
            <person name="McMahon S.M."/>
            <person name="Schaberg P.G."/>
            <person name="Yang J."/>
            <person name="Wegrzyn J.L."/>
            <person name="Swenson N.G."/>
        </authorList>
    </citation>
    <scope>NUCLEOTIDE SEQUENCE [LARGE SCALE GENOMIC DNA]</scope>
    <source>
        <strain evidence="2">91603</strain>
    </source>
</reference>